<name>A0A4R4YRK6_9ACTN</name>
<dbReference type="RefSeq" id="WP_132614399.1">
    <property type="nucleotide sequence ID" value="NZ_SMKQ01000053.1"/>
</dbReference>
<organism evidence="1 2">
    <name type="scientific">Nonomuraea terrae</name>
    <dbReference type="NCBI Taxonomy" id="2530383"/>
    <lineage>
        <taxon>Bacteria</taxon>
        <taxon>Bacillati</taxon>
        <taxon>Actinomycetota</taxon>
        <taxon>Actinomycetes</taxon>
        <taxon>Streptosporangiales</taxon>
        <taxon>Streptosporangiaceae</taxon>
        <taxon>Nonomuraea</taxon>
    </lineage>
</organism>
<protein>
    <submittedName>
        <fullName evidence="1">Uncharacterized protein</fullName>
    </submittedName>
</protein>
<accession>A0A4R4YRK6</accession>
<reference evidence="1 2" key="1">
    <citation type="submission" date="2019-03" db="EMBL/GenBank/DDBJ databases">
        <title>Draft genome sequences of novel Actinobacteria.</title>
        <authorList>
            <person name="Sahin N."/>
            <person name="Ay H."/>
            <person name="Saygin H."/>
        </authorList>
    </citation>
    <scope>NUCLEOTIDE SEQUENCE [LARGE SCALE GENOMIC DNA]</scope>
    <source>
        <strain evidence="1 2">CH32</strain>
    </source>
</reference>
<dbReference type="AlphaFoldDB" id="A0A4R4YRK6"/>
<comment type="caution">
    <text evidence="1">The sequence shown here is derived from an EMBL/GenBank/DDBJ whole genome shotgun (WGS) entry which is preliminary data.</text>
</comment>
<evidence type="ECO:0000313" key="1">
    <source>
        <dbReference type="EMBL" id="TDD46974.1"/>
    </source>
</evidence>
<evidence type="ECO:0000313" key="2">
    <source>
        <dbReference type="Proteomes" id="UP000295302"/>
    </source>
</evidence>
<dbReference type="EMBL" id="SMKQ01000053">
    <property type="protein sequence ID" value="TDD46974.1"/>
    <property type="molecule type" value="Genomic_DNA"/>
</dbReference>
<sequence length="67" mass="7092">MPLDPQIRAMPGRAAPLSGLPPGVVRDGFRVRGLLHRSRVSRSADRAGEKFVGAVRAARGVVAEMTA</sequence>
<keyword evidence="2" id="KW-1185">Reference proteome</keyword>
<proteinExistence type="predicted"/>
<dbReference type="Proteomes" id="UP000295302">
    <property type="component" value="Unassembled WGS sequence"/>
</dbReference>
<gene>
    <name evidence="1" type="ORF">E1286_19265</name>
</gene>